<keyword evidence="1" id="KW-1185">Reference proteome</keyword>
<proteinExistence type="predicted"/>
<reference evidence="2" key="1">
    <citation type="submission" date="2022-11" db="UniProtKB">
        <authorList>
            <consortium name="WormBaseParasite"/>
        </authorList>
    </citation>
    <scope>IDENTIFICATION</scope>
</reference>
<dbReference type="AlphaFoldDB" id="A0A915ELM4"/>
<evidence type="ECO:0000313" key="2">
    <source>
        <dbReference type="WBParaSite" id="jg6687"/>
    </source>
</evidence>
<dbReference type="Proteomes" id="UP000887574">
    <property type="component" value="Unplaced"/>
</dbReference>
<dbReference type="InterPro" id="IPR053164">
    <property type="entry name" value="IS1016-like_transposase"/>
</dbReference>
<dbReference type="PANTHER" id="PTHR47163">
    <property type="entry name" value="DDE_TNP_IS1595 DOMAIN-CONTAINING PROTEIN"/>
    <property type="match status" value="1"/>
</dbReference>
<evidence type="ECO:0000313" key="1">
    <source>
        <dbReference type="Proteomes" id="UP000887574"/>
    </source>
</evidence>
<organism evidence="1 2">
    <name type="scientific">Ditylenchus dipsaci</name>
    <dbReference type="NCBI Taxonomy" id="166011"/>
    <lineage>
        <taxon>Eukaryota</taxon>
        <taxon>Metazoa</taxon>
        <taxon>Ecdysozoa</taxon>
        <taxon>Nematoda</taxon>
        <taxon>Chromadorea</taxon>
        <taxon>Rhabditida</taxon>
        <taxon>Tylenchina</taxon>
        <taxon>Tylenchomorpha</taxon>
        <taxon>Sphaerularioidea</taxon>
        <taxon>Anguinidae</taxon>
        <taxon>Anguininae</taxon>
        <taxon>Ditylenchus</taxon>
    </lineage>
</organism>
<name>A0A915ELM4_9BILA</name>
<dbReference type="WBParaSite" id="jg6687">
    <property type="protein sequence ID" value="jg6687"/>
    <property type="gene ID" value="jg6687"/>
</dbReference>
<accession>A0A915ELM4</accession>
<sequence length="132" mass="15232">MELTKICDEVRISRATAVEWTRFCHRAVFYGIVTLGGSIGGPGDVVEIDESKFGKRKYHRGHRVEGSWVFEGISRSSGDVFMVQVEKQFGFRILDRATLLPLIQRWIKKESIVIADCWRAYDNLEEMNYQTV</sequence>
<protein>
    <submittedName>
        <fullName evidence="2">ISXO2-like transposase domain-containing protein</fullName>
    </submittedName>
</protein>
<dbReference type="PANTHER" id="PTHR47163:SF2">
    <property type="entry name" value="SI:DKEY-17M8.2"/>
    <property type="match status" value="1"/>
</dbReference>